<organism evidence="3 4">
    <name type="scientific">Peronospora matthiolae</name>
    <dbReference type="NCBI Taxonomy" id="2874970"/>
    <lineage>
        <taxon>Eukaryota</taxon>
        <taxon>Sar</taxon>
        <taxon>Stramenopiles</taxon>
        <taxon>Oomycota</taxon>
        <taxon>Peronosporomycetes</taxon>
        <taxon>Peronosporales</taxon>
        <taxon>Peronosporaceae</taxon>
        <taxon>Peronospora</taxon>
    </lineage>
</organism>
<dbReference type="Pfam" id="PF08241">
    <property type="entry name" value="Methyltransf_11"/>
    <property type="match status" value="1"/>
</dbReference>
<dbReference type="InterPro" id="IPR050508">
    <property type="entry name" value="Methyltransf_Superfamily"/>
</dbReference>
<protein>
    <recommendedName>
        <fullName evidence="2">Methyltransferase type 11 domain-containing protein</fullName>
    </recommendedName>
</protein>
<dbReference type="SUPFAM" id="SSF53335">
    <property type="entry name" value="S-adenosyl-L-methionine-dependent methyltransferases"/>
    <property type="match status" value="1"/>
</dbReference>
<name>A0AAV1T3J6_9STRA</name>
<dbReference type="CDD" id="cd02440">
    <property type="entry name" value="AdoMet_MTases"/>
    <property type="match status" value="1"/>
</dbReference>
<reference evidence="3" key="1">
    <citation type="submission" date="2024-01" db="EMBL/GenBank/DDBJ databases">
        <authorList>
            <person name="Webb A."/>
        </authorList>
    </citation>
    <scope>NUCLEOTIDE SEQUENCE</scope>
    <source>
        <strain evidence="3">Pm1</strain>
    </source>
</reference>
<evidence type="ECO:0000313" key="4">
    <source>
        <dbReference type="Proteomes" id="UP001162060"/>
    </source>
</evidence>
<dbReference type="InterPro" id="IPR013216">
    <property type="entry name" value="Methyltransf_11"/>
</dbReference>
<evidence type="ECO:0000259" key="2">
    <source>
        <dbReference type="Pfam" id="PF08241"/>
    </source>
</evidence>
<keyword evidence="1" id="KW-0812">Transmembrane</keyword>
<feature type="transmembrane region" description="Helical" evidence="1">
    <location>
        <begin position="7"/>
        <end position="27"/>
    </location>
</feature>
<dbReference type="InterPro" id="IPR029063">
    <property type="entry name" value="SAM-dependent_MTases_sf"/>
</dbReference>
<comment type="caution">
    <text evidence="3">The sequence shown here is derived from an EMBL/GenBank/DDBJ whole genome shotgun (WGS) entry which is preliminary data.</text>
</comment>
<proteinExistence type="predicted"/>
<keyword evidence="1" id="KW-0472">Membrane</keyword>
<sequence length="265" mass="30277">MWRRPGVLLGGTALYAGVTFVTYVTFYDPRKSESSTNSAQRVNDAMRVHIFDTNASKYDKEVDWDERFMGISLMRRFLLKKAHGRILEVAAGTGRNLAFYPATSEVILTDPSYGMLDQVSKIERQRLKSCQIRVMAAEKLAFPDDHFDTVVDTFGLCSMDDSVQTLREMQRVCKKDGGRILLLEHGQSSYTWISGILDKFADLHAQKWGCHWNRDILKLIDQAGLEVESVRRFHFGTTYYVVAKPGCDHDKNFKIDDRSAEDEDV</sequence>
<dbReference type="GO" id="GO:0008757">
    <property type="term" value="F:S-adenosylmethionine-dependent methyltransferase activity"/>
    <property type="evidence" value="ECO:0007669"/>
    <property type="project" value="InterPro"/>
</dbReference>
<dbReference type="PANTHER" id="PTHR42912:SF80">
    <property type="entry name" value="METHYLTRANSFERASE DOMAIN-CONTAINING PROTEIN"/>
    <property type="match status" value="1"/>
</dbReference>
<dbReference type="Proteomes" id="UP001162060">
    <property type="component" value="Unassembled WGS sequence"/>
</dbReference>
<keyword evidence="1" id="KW-1133">Transmembrane helix</keyword>
<dbReference type="PANTHER" id="PTHR42912">
    <property type="entry name" value="METHYLTRANSFERASE"/>
    <property type="match status" value="1"/>
</dbReference>
<accession>A0AAV1T3J6</accession>
<evidence type="ECO:0000313" key="3">
    <source>
        <dbReference type="EMBL" id="CAK7895086.1"/>
    </source>
</evidence>
<feature type="domain" description="Methyltransferase type 11" evidence="2">
    <location>
        <begin position="87"/>
        <end position="177"/>
    </location>
</feature>
<dbReference type="EMBL" id="CAKLBY020000004">
    <property type="protein sequence ID" value="CAK7895086.1"/>
    <property type="molecule type" value="Genomic_DNA"/>
</dbReference>
<gene>
    <name evidence="3" type="ORF">PM001_LOCUS960</name>
</gene>
<dbReference type="AlphaFoldDB" id="A0AAV1T3J6"/>
<dbReference type="Gene3D" id="3.40.50.150">
    <property type="entry name" value="Vaccinia Virus protein VP39"/>
    <property type="match status" value="1"/>
</dbReference>
<evidence type="ECO:0000256" key="1">
    <source>
        <dbReference type="SAM" id="Phobius"/>
    </source>
</evidence>